<dbReference type="AlphaFoldDB" id="M7NWF7"/>
<dbReference type="PATRIC" id="fig|1286106.3.peg.1355"/>
<proteinExistence type="predicted"/>
<comment type="caution">
    <text evidence="1">The sequence shown here is derived from an EMBL/GenBank/DDBJ whole genome shotgun (WGS) entry which is preliminary data.</text>
</comment>
<name>M7NWF7_9GAMM</name>
<keyword evidence="2" id="KW-1185">Reference proteome</keyword>
<evidence type="ECO:0000313" key="1">
    <source>
        <dbReference type="EMBL" id="EMR13108.1"/>
    </source>
</evidence>
<sequence length="107" mass="12120">MPPGHHSSFFYDYQASGAGSDWQLNAVNNQPSIGDMLINTARPVADFPTITADRRPEWFDFRIAGQANAEALWQQMQHAKQITLLYTTETAERRQVIFTLPVPARLD</sequence>
<gene>
    <name evidence="1" type="ORF">MPL1_06749</name>
</gene>
<accession>M7NWF7</accession>
<evidence type="ECO:0000313" key="2">
    <source>
        <dbReference type="Proteomes" id="UP000012019"/>
    </source>
</evidence>
<protein>
    <submittedName>
        <fullName evidence="1">Uncharacterized protein</fullName>
    </submittedName>
</protein>
<dbReference type="EMBL" id="APHR01000033">
    <property type="protein sequence ID" value="EMR13108.1"/>
    <property type="molecule type" value="Genomic_DNA"/>
</dbReference>
<dbReference type="STRING" id="1286106.MPL1_06749"/>
<reference evidence="1 2" key="1">
    <citation type="journal article" date="2013" name="Genome Announc.">
        <title>Draft Genome Sequence of Methylophaga lonarensis MPLT, a Haloalkaliphilic (Non-Methane-Utilizing) Methylotroph.</title>
        <authorList>
            <person name="Shetty S.A."/>
            <person name="Marathe N.P."/>
            <person name="Munot H."/>
            <person name="Antony C.P."/>
            <person name="Dhotre D.P."/>
            <person name="Murrell J.C."/>
            <person name="Shouche Y.S."/>
        </authorList>
    </citation>
    <scope>NUCLEOTIDE SEQUENCE [LARGE SCALE GENOMIC DNA]</scope>
    <source>
        <strain evidence="1 2">MPL</strain>
    </source>
</reference>
<organism evidence="1 2">
    <name type="scientific">Methylophaga lonarensis MPL</name>
    <dbReference type="NCBI Taxonomy" id="1286106"/>
    <lineage>
        <taxon>Bacteria</taxon>
        <taxon>Pseudomonadati</taxon>
        <taxon>Pseudomonadota</taxon>
        <taxon>Gammaproteobacteria</taxon>
        <taxon>Thiotrichales</taxon>
        <taxon>Piscirickettsiaceae</taxon>
        <taxon>Methylophaga</taxon>
    </lineage>
</organism>
<dbReference type="Proteomes" id="UP000012019">
    <property type="component" value="Unassembled WGS sequence"/>
</dbReference>